<name>A0A2T3HIZ7_9SPHI</name>
<dbReference type="Proteomes" id="UP000240912">
    <property type="component" value="Unassembled WGS sequence"/>
</dbReference>
<reference evidence="1 2" key="1">
    <citation type="submission" date="2018-03" db="EMBL/GenBank/DDBJ databases">
        <authorList>
            <person name="Keele B.F."/>
        </authorList>
    </citation>
    <scope>NUCLEOTIDE SEQUENCE [LARGE SCALE GENOMIC DNA]</scope>
    <source>
        <strain evidence="1 2">YL28-9</strain>
    </source>
</reference>
<dbReference type="EMBL" id="PYLS01000006">
    <property type="protein sequence ID" value="PST82416.1"/>
    <property type="molecule type" value="Genomic_DNA"/>
</dbReference>
<sequence>MIGTKPVAVNQNNITTKNIALISENSLHLYNHLLRLYYSPVAALNHTFALSKVHGKAVALAEAEKLNLAGNPYYHTLLGELYRDADRDKAPEHFRLALAVAGNGADGQAIRLTIETL</sequence>
<gene>
    <name evidence="1" type="ORF">C7T94_16735</name>
</gene>
<accession>A0A2T3HIZ7</accession>
<proteinExistence type="predicted"/>
<evidence type="ECO:0000313" key="1">
    <source>
        <dbReference type="EMBL" id="PST82416.1"/>
    </source>
</evidence>
<evidence type="ECO:0000313" key="2">
    <source>
        <dbReference type="Proteomes" id="UP000240912"/>
    </source>
</evidence>
<dbReference type="AlphaFoldDB" id="A0A2T3HIZ7"/>
<keyword evidence="2" id="KW-1185">Reference proteome</keyword>
<comment type="caution">
    <text evidence="1">The sequence shown here is derived from an EMBL/GenBank/DDBJ whole genome shotgun (WGS) entry which is preliminary data.</text>
</comment>
<protein>
    <submittedName>
        <fullName evidence="1">Uncharacterized protein</fullName>
    </submittedName>
</protein>
<dbReference type="OrthoDB" id="9780299at2"/>
<organism evidence="1 2">
    <name type="scientific">Pedobacter yulinensis</name>
    <dbReference type="NCBI Taxonomy" id="2126353"/>
    <lineage>
        <taxon>Bacteria</taxon>
        <taxon>Pseudomonadati</taxon>
        <taxon>Bacteroidota</taxon>
        <taxon>Sphingobacteriia</taxon>
        <taxon>Sphingobacteriales</taxon>
        <taxon>Sphingobacteriaceae</taxon>
        <taxon>Pedobacter</taxon>
    </lineage>
</organism>